<reference evidence="1" key="1">
    <citation type="journal article" date="2004" name="Nature">
        <title>Genome duplication in the teleost fish Tetraodon nigroviridis reveals the early vertebrate proto-karyotype.</title>
        <authorList>
            <person name="Jaillon O."/>
            <person name="Aury J.-M."/>
            <person name="Brunet F."/>
            <person name="Petit J.-L."/>
            <person name="Stange-Thomann N."/>
            <person name="Mauceli E."/>
            <person name="Bouneau L."/>
            <person name="Fischer C."/>
            <person name="Ozouf-Costaz C."/>
            <person name="Bernot A."/>
            <person name="Nicaud S."/>
            <person name="Jaffe D."/>
            <person name="Fisher S."/>
            <person name="Lutfalla G."/>
            <person name="Dossat C."/>
            <person name="Segurens B."/>
            <person name="Dasilva C."/>
            <person name="Salanoubat M."/>
            <person name="Levy M."/>
            <person name="Boudet N."/>
            <person name="Castellano S."/>
            <person name="Anthouard V."/>
            <person name="Jubin C."/>
            <person name="Castelli V."/>
            <person name="Katinka M."/>
            <person name="Vacherie B."/>
            <person name="Biemont C."/>
            <person name="Skalli Z."/>
            <person name="Cattolico L."/>
            <person name="Poulain J."/>
            <person name="De Berardinis V."/>
            <person name="Cruaud C."/>
            <person name="Duprat S."/>
            <person name="Brottier P."/>
            <person name="Coutanceau J.-P."/>
            <person name="Gouzy J."/>
            <person name="Parra G."/>
            <person name="Lardier G."/>
            <person name="Chapple C."/>
            <person name="McKernan K.J."/>
            <person name="McEwan P."/>
            <person name="Bosak S."/>
            <person name="Kellis M."/>
            <person name="Volff J.-N."/>
            <person name="Guigo R."/>
            <person name="Zody M.C."/>
            <person name="Mesirov J."/>
            <person name="Lindblad-Toh K."/>
            <person name="Birren B."/>
            <person name="Nusbaum C."/>
            <person name="Kahn D."/>
            <person name="Robinson-Rechavi M."/>
            <person name="Laudet V."/>
            <person name="Schachter V."/>
            <person name="Quetier F."/>
            <person name="Saurin W."/>
            <person name="Scarpelli C."/>
            <person name="Wincker P."/>
            <person name="Lander E.S."/>
            <person name="Weissenbach J."/>
            <person name="Roest Crollius H."/>
        </authorList>
    </citation>
    <scope>NUCLEOTIDE SEQUENCE [LARGE SCALE GENOMIC DNA]</scope>
</reference>
<gene>
    <name evidence="1" type="ORF">GSTENG00008534001</name>
</gene>
<proteinExistence type="predicted"/>
<protein>
    <submittedName>
        <fullName evidence="1">Chromosome undetermined SCAF10362, whole genome shotgun sequence</fullName>
    </submittedName>
</protein>
<feature type="non-terminal residue" evidence="1">
    <location>
        <position position="36"/>
    </location>
</feature>
<dbReference type="AlphaFoldDB" id="Q4T224"/>
<feature type="non-terminal residue" evidence="1">
    <location>
        <position position="1"/>
    </location>
</feature>
<reference evidence="1" key="2">
    <citation type="submission" date="2004-02" db="EMBL/GenBank/DDBJ databases">
        <authorList>
            <consortium name="Genoscope"/>
            <consortium name="Whitehead Institute Centre for Genome Research"/>
        </authorList>
    </citation>
    <scope>NUCLEOTIDE SEQUENCE</scope>
</reference>
<evidence type="ECO:0000313" key="1">
    <source>
        <dbReference type="EMBL" id="CAF93058.1"/>
    </source>
</evidence>
<dbReference type="HOGENOM" id="CLU_000146_0_0_1"/>
<accession>Q4T224</accession>
<name>Q4T224_TETNG</name>
<dbReference type="Gene3D" id="1.20.58.60">
    <property type="match status" value="1"/>
</dbReference>
<dbReference type="SUPFAM" id="SSF46966">
    <property type="entry name" value="Spectrin repeat"/>
    <property type="match status" value="1"/>
</dbReference>
<dbReference type="KEGG" id="tng:GSTEN00008534G001"/>
<dbReference type="OrthoDB" id="5865767at2759"/>
<organism evidence="1">
    <name type="scientific">Tetraodon nigroviridis</name>
    <name type="common">Spotted green pufferfish</name>
    <name type="synonym">Chelonodon nigroviridis</name>
    <dbReference type="NCBI Taxonomy" id="99883"/>
    <lineage>
        <taxon>Eukaryota</taxon>
        <taxon>Metazoa</taxon>
        <taxon>Chordata</taxon>
        <taxon>Craniata</taxon>
        <taxon>Vertebrata</taxon>
        <taxon>Euteleostomi</taxon>
        <taxon>Actinopterygii</taxon>
        <taxon>Neopterygii</taxon>
        <taxon>Teleostei</taxon>
        <taxon>Neoteleostei</taxon>
        <taxon>Acanthomorphata</taxon>
        <taxon>Eupercaria</taxon>
        <taxon>Tetraodontiformes</taxon>
        <taxon>Tetradontoidea</taxon>
        <taxon>Tetraodontidae</taxon>
        <taxon>Tetraodon</taxon>
    </lineage>
</organism>
<sequence>QDNFGYDLSAVEAAKKKHDAIETDIAAFEERVQALV</sequence>
<dbReference type="EMBL" id="CAAE01010362">
    <property type="protein sequence ID" value="CAF93058.1"/>
    <property type="molecule type" value="Genomic_DNA"/>
</dbReference>